<proteinExistence type="predicted"/>
<evidence type="ECO:0000313" key="5">
    <source>
        <dbReference type="Proteomes" id="UP000247498"/>
    </source>
</evidence>
<keyword evidence="2" id="KW-0934">Plastid</keyword>
<dbReference type="FunCoup" id="A0A2V0NY54">
    <property type="interactions" value="682"/>
</dbReference>
<dbReference type="EMBL" id="BDRX01000033">
    <property type="protein sequence ID" value="GBF92568.1"/>
    <property type="molecule type" value="Genomic_DNA"/>
</dbReference>
<evidence type="ECO:0000256" key="1">
    <source>
        <dbReference type="ARBA" id="ARBA00004474"/>
    </source>
</evidence>
<dbReference type="Proteomes" id="UP000247498">
    <property type="component" value="Unassembled WGS sequence"/>
</dbReference>
<evidence type="ECO:0000313" key="4">
    <source>
        <dbReference type="EMBL" id="GBF92568.1"/>
    </source>
</evidence>
<dbReference type="STRING" id="307507.A0A2V0NY54"/>
<sequence length="423" mass="45574">MRASLSNCPGSSSTRVVVARRGHGAACRALAKGTTAVAAPRSSLPQAELAVLDVLRGARGRGKEGLSDAAVQQLNLAVSALEANGGAEAPTTLPAINGKWRLLYTSRPGSASPIQRTFTGVEAFSIYQQIDLASEQPRVNNIVDFGERIGYLIVQAEASTDARPLAGFTPREREGLPFGIMGKSFTYKPARPNTRIDFQFDQAAFHFKFLPFSIPYPVPFRILGDERKGWIDTTYMNAEGTFRLCRGNKGTLFILVKPPREGTPLEAQLLEAAAARDDARVLSLIGILQTENPTRAPARATERVSGTWRLVWSQQAENASPLQKWGSAQAKSYQVIDAEAGTLENVVDLGAATLRAQATCAPLSDDRTDVLISSAYTAIGGLKVPLPVKGTGYVDWLYLSDSLRVTRGSKGSLFVHLKEEGEA</sequence>
<feature type="domain" description="Plastid lipid-associated protein/fibrillin conserved" evidence="3">
    <location>
        <begin position="47"/>
        <end position="157"/>
    </location>
</feature>
<dbReference type="InterPro" id="IPR039633">
    <property type="entry name" value="PAP"/>
</dbReference>
<reference evidence="4 5" key="1">
    <citation type="journal article" date="2018" name="Sci. Rep.">
        <title>Raphidocelis subcapitata (=Pseudokirchneriella subcapitata) provides an insight into genome evolution and environmental adaptations in the Sphaeropleales.</title>
        <authorList>
            <person name="Suzuki S."/>
            <person name="Yamaguchi H."/>
            <person name="Nakajima N."/>
            <person name="Kawachi M."/>
        </authorList>
    </citation>
    <scope>NUCLEOTIDE SEQUENCE [LARGE SCALE GENOMIC DNA]</scope>
    <source>
        <strain evidence="4 5">NIES-35</strain>
    </source>
</reference>
<keyword evidence="5" id="KW-1185">Reference proteome</keyword>
<dbReference type="InParanoid" id="A0A2V0NY54"/>
<accession>A0A2V0NY54</accession>
<evidence type="ECO:0000259" key="3">
    <source>
        <dbReference type="Pfam" id="PF04755"/>
    </source>
</evidence>
<gene>
    <name evidence="4" type="ORF">Rsub_05182</name>
</gene>
<dbReference type="Pfam" id="PF04755">
    <property type="entry name" value="PAP_fibrillin"/>
    <property type="match status" value="3"/>
</dbReference>
<comment type="caution">
    <text evidence="4">The sequence shown here is derived from an EMBL/GenBank/DDBJ whole genome shotgun (WGS) entry which is preliminary data.</text>
</comment>
<feature type="domain" description="Plastid lipid-associated protein/fibrillin conserved" evidence="3">
    <location>
        <begin position="273"/>
        <end position="415"/>
    </location>
</feature>
<comment type="subcellular location">
    <subcellularLocation>
        <location evidence="1">Plastid</location>
    </subcellularLocation>
</comment>
<protein>
    <recommendedName>
        <fullName evidence="3">Plastid lipid-associated protein/fibrillin conserved domain-containing protein</fullName>
    </recommendedName>
</protein>
<organism evidence="4 5">
    <name type="scientific">Raphidocelis subcapitata</name>
    <dbReference type="NCBI Taxonomy" id="307507"/>
    <lineage>
        <taxon>Eukaryota</taxon>
        <taxon>Viridiplantae</taxon>
        <taxon>Chlorophyta</taxon>
        <taxon>core chlorophytes</taxon>
        <taxon>Chlorophyceae</taxon>
        <taxon>CS clade</taxon>
        <taxon>Sphaeropleales</taxon>
        <taxon>Selenastraceae</taxon>
        <taxon>Raphidocelis</taxon>
    </lineage>
</organism>
<dbReference type="PANTHER" id="PTHR31906">
    <property type="entry name" value="PLASTID-LIPID-ASSOCIATED PROTEIN 4, CHLOROPLASTIC-RELATED"/>
    <property type="match status" value="1"/>
</dbReference>
<dbReference type="AlphaFoldDB" id="A0A2V0NY54"/>
<name>A0A2V0NY54_9CHLO</name>
<dbReference type="InterPro" id="IPR006843">
    <property type="entry name" value="PAP/fibrillin_dom"/>
</dbReference>
<dbReference type="GO" id="GO:0009536">
    <property type="term" value="C:plastid"/>
    <property type="evidence" value="ECO:0007669"/>
    <property type="project" value="UniProtKB-SubCell"/>
</dbReference>
<evidence type="ECO:0000256" key="2">
    <source>
        <dbReference type="ARBA" id="ARBA00022640"/>
    </source>
</evidence>
<feature type="domain" description="Plastid lipid-associated protein/fibrillin conserved" evidence="3">
    <location>
        <begin position="213"/>
        <end position="255"/>
    </location>
</feature>
<dbReference type="OrthoDB" id="348976at2759"/>